<dbReference type="EMBL" id="JBEDUW010000006">
    <property type="protein sequence ID" value="KAK9919671.1"/>
    <property type="molecule type" value="Genomic_DNA"/>
</dbReference>
<organism evidence="1 2">
    <name type="scientific">Rubus argutus</name>
    <name type="common">Southern blackberry</name>
    <dbReference type="NCBI Taxonomy" id="59490"/>
    <lineage>
        <taxon>Eukaryota</taxon>
        <taxon>Viridiplantae</taxon>
        <taxon>Streptophyta</taxon>
        <taxon>Embryophyta</taxon>
        <taxon>Tracheophyta</taxon>
        <taxon>Spermatophyta</taxon>
        <taxon>Magnoliopsida</taxon>
        <taxon>eudicotyledons</taxon>
        <taxon>Gunneridae</taxon>
        <taxon>Pentapetalae</taxon>
        <taxon>rosids</taxon>
        <taxon>fabids</taxon>
        <taxon>Rosales</taxon>
        <taxon>Rosaceae</taxon>
        <taxon>Rosoideae</taxon>
        <taxon>Rosoideae incertae sedis</taxon>
        <taxon>Rubus</taxon>
    </lineage>
</organism>
<dbReference type="AlphaFoldDB" id="A0AAW1W6R9"/>
<proteinExistence type="predicted"/>
<name>A0AAW1W6R9_RUBAR</name>
<accession>A0AAW1W6R9</accession>
<dbReference type="Proteomes" id="UP001457282">
    <property type="component" value="Unassembled WGS sequence"/>
</dbReference>
<protein>
    <submittedName>
        <fullName evidence="1">Uncharacterized protein</fullName>
    </submittedName>
</protein>
<reference evidence="1 2" key="1">
    <citation type="journal article" date="2023" name="G3 (Bethesda)">
        <title>A chromosome-length genome assembly and annotation of blackberry (Rubus argutus, cv. 'Hillquist').</title>
        <authorList>
            <person name="Bruna T."/>
            <person name="Aryal R."/>
            <person name="Dudchenko O."/>
            <person name="Sargent D.J."/>
            <person name="Mead D."/>
            <person name="Buti M."/>
            <person name="Cavallini A."/>
            <person name="Hytonen T."/>
            <person name="Andres J."/>
            <person name="Pham M."/>
            <person name="Weisz D."/>
            <person name="Mascagni F."/>
            <person name="Usai G."/>
            <person name="Natali L."/>
            <person name="Bassil N."/>
            <person name="Fernandez G.E."/>
            <person name="Lomsadze A."/>
            <person name="Armour M."/>
            <person name="Olukolu B."/>
            <person name="Poorten T."/>
            <person name="Britton C."/>
            <person name="Davik J."/>
            <person name="Ashrafi H."/>
            <person name="Aiden E.L."/>
            <person name="Borodovsky M."/>
            <person name="Worthington M."/>
        </authorList>
    </citation>
    <scope>NUCLEOTIDE SEQUENCE [LARGE SCALE GENOMIC DNA]</scope>
    <source>
        <strain evidence="1">PI 553951</strain>
    </source>
</reference>
<keyword evidence="2" id="KW-1185">Reference proteome</keyword>
<sequence>MEKIASDLKVSELKQTRLGNAYETLHSQASSMLAFSIQWKDLAEHFDSTRNAIQTQFQELQEREKLVEVKESNLKSEMESKKDELFGIEKLIDEQIQKVIDVNVKINAMFY</sequence>
<gene>
    <name evidence="1" type="ORF">M0R45_028256</name>
</gene>
<evidence type="ECO:0000313" key="2">
    <source>
        <dbReference type="Proteomes" id="UP001457282"/>
    </source>
</evidence>
<evidence type="ECO:0000313" key="1">
    <source>
        <dbReference type="EMBL" id="KAK9919671.1"/>
    </source>
</evidence>
<comment type="caution">
    <text evidence="1">The sequence shown here is derived from an EMBL/GenBank/DDBJ whole genome shotgun (WGS) entry which is preliminary data.</text>
</comment>